<evidence type="ECO:0000313" key="2">
    <source>
        <dbReference type="EMBL" id="CAA9202003.1"/>
    </source>
</evidence>
<dbReference type="AlphaFoldDB" id="A0A6J4GT50"/>
<evidence type="ECO:0000259" key="1">
    <source>
        <dbReference type="Pfam" id="PF21956"/>
    </source>
</evidence>
<dbReference type="Pfam" id="PF21956">
    <property type="entry name" value="DUF6922"/>
    <property type="match status" value="1"/>
</dbReference>
<keyword evidence="3" id="KW-1185">Reference proteome</keyword>
<reference evidence="2 3" key="1">
    <citation type="submission" date="2020-02" db="EMBL/GenBank/DDBJ databases">
        <authorList>
            <person name="Criscuolo A."/>
        </authorList>
    </citation>
    <scope>NUCLEOTIDE SEQUENCE [LARGE SCALE GENOMIC DNA]</scope>
    <source>
        <strain evidence="2">CIP105534</strain>
    </source>
</reference>
<name>A0A6J4GT50_9FLAO</name>
<dbReference type="RefSeq" id="WP_173972407.1">
    <property type="nucleotide sequence ID" value="NZ_CADCSU010000140.1"/>
</dbReference>
<proteinExistence type="predicted"/>
<evidence type="ECO:0000313" key="3">
    <source>
        <dbReference type="Proteomes" id="UP000479938"/>
    </source>
</evidence>
<sequence length="97" mass="11463">MRPKVNIVDVFPKYLFWDMDYSELDIEKDKAVIIPRALYATTSETFEADIQLLERLYTSSDIVKYLKQTKENISNKVCLSVADRYHVKPFQRFVLPI</sequence>
<accession>A0A6J4GT50</accession>
<dbReference type="InterPro" id="IPR053830">
    <property type="entry name" value="DUF6922"/>
</dbReference>
<organism evidence="2 3">
    <name type="scientific">Flavobacterium bizetiae</name>
    <dbReference type="NCBI Taxonomy" id="2704140"/>
    <lineage>
        <taxon>Bacteria</taxon>
        <taxon>Pseudomonadati</taxon>
        <taxon>Bacteroidota</taxon>
        <taxon>Flavobacteriia</taxon>
        <taxon>Flavobacteriales</taxon>
        <taxon>Flavobacteriaceae</taxon>
        <taxon>Flavobacterium</taxon>
    </lineage>
</organism>
<dbReference type="Proteomes" id="UP000479938">
    <property type="component" value="Unassembled WGS sequence"/>
</dbReference>
<gene>
    <name evidence="2" type="ORF">FLA105534_03867</name>
</gene>
<dbReference type="EMBL" id="CADCSU010000140">
    <property type="protein sequence ID" value="CAA9202003.1"/>
    <property type="molecule type" value="Genomic_DNA"/>
</dbReference>
<protein>
    <recommendedName>
        <fullName evidence="1">DUF6922 domain-containing protein</fullName>
    </recommendedName>
</protein>
<feature type="domain" description="DUF6922" evidence="1">
    <location>
        <begin position="11"/>
        <end position="64"/>
    </location>
</feature>